<dbReference type="GO" id="GO:0016788">
    <property type="term" value="F:hydrolase activity, acting on ester bonds"/>
    <property type="evidence" value="ECO:0007669"/>
    <property type="project" value="UniProtKB-ARBA"/>
</dbReference>
<proteinExistence type="predicted"/>
<dbReference type="AlphaFoldDB" id="A0AAU7QAI8"/>
<name>A0AAU7QAI8_9GAMM</name>
<protein>
    <recommendedName>
        <fullName evidence="2">SGNH/GDSL hydrolase family protein</fullName>
    </recommendedName>
</protein>
<dbReference type="SUPFAM" id="SSF52266">
    <property type="entry name" value="SGNH hydrolase"/>
    <property type="match status" value="1"/>
</dbReference>
<reference evidence="1" key="1">
    <citation type="submission" date="2024-06" db="EMBL/GenBank/DDBJ databases">
        <authorList>
            <person name="Coelho C."/>
            <person name="Bento M."/>
            <person name="Garcia E."/>
            <person name="Camelo A."/>
            <person name="Brandao I."/>
            <person name="Espirito Santo C."/>
            <person name="Trovao J."/>
            <person name="Verissimo A."/>
            <person name="Costa J."/>
            <person name="Tiago I."/>
        </authorList>
    </citation>
    <scope>NUCLEOTIDE SEQUENCE</scope>
    <source>
        <strain evidence="1">KWT182</strain>
    </source>
</reference>
<accession>A0AAU7QAI8</accession>
<dbReference type="Gene3D" id="3.40.50.1110">
    <property type="entry name" value="SGNH hydrolase"/>
    <property type="match status" value="1"/>
</dbReference>
<dbReference type="EMBL" id="CP157947">
    <property type="protein sequence ID" value="XBS70095.1"/>
    <property type="molecule type" value="Genomic_DNA"/>
</dbReference>
<evidence type="ECO:0008006" key="2">
    <source>
        <dbReference type="Google" id="ProtNLM"/>
    </source>
</evidence>
<evidence type="ECO:0000313" key="1">
    <source>
        <dbReference type="EMBL" id="XBS70095.1"/>
    </source>
</evidence>
<sequence length="137" mass="16063">MNLTDRIRRAARSTVGSAAQIKQLARKNGARVHYVLQPLSRWSKEIFHESEEEMFYAIDACANNFWRLFEKLAAPDLHESYSSQLEQGCMKEGIKYFDMNRLMKDSPVLNQNIYIDHLHFNDAGYEEMGRIIYEKVI</sequence>
<gene>
    <name evidence="1" type="ORF">ABK905_01985</name>
</gene>
<organism evidence="1">
    <name type="scientific">Acerihabitans sp. KWT182</name>
    <dbReference type="NCBI Taxonomy" id="3157919"/>
    <lineage>
        <taxon>Bacteria</taxon>
        <taxon>Pseudomonadati</taxon>
        <taxon>Pseudomonadota</taxon>
        <taxon>Gammaproteobacteria</taxon>
        <taxon>Enterobacterales</taxon>
        <taxon>Pectobacteriaceae</taxon>
        <taxon>Acerihabitans</taxon>
    </lineage>
</organism>
<dbReference type="InterPro" id="IPR036514">
    <property type="entry name" value="SGNH_hydro_sf"/>
</dbReference>